<evidence type="ECO:0000313" key="2">
    <source>
        <dbReference type="EMBL" id="CAE08902.1"/>
    </source>
</evidence>
<dbReference type="EMBL" id="BX569695">
    <property type="protein sequence ID" value="CAE08902.1"/>
    <property type="molecule type" value="Genomic_DNA"/>
</dbReference>
<dbReference type="eggNOG" id="COG3091">
    <property type="taxonomic scope" value="Bacteria"/>
</dbReference>
<dbReference type="AlphaFoldDB" id="Q7U3P3"/>
<dbReference type="GO" id="GO:0004222">
    <property type="term" value="F:metalloendopeptidase activity"/>
    <property type="evidence" value="ECO:0007669"/>
    <property type="project" value="InterPro"/>
</dbReference>
<evidence type="ECO:0000259" key="1">
    <source>
        <dbReference type="SMART" id="SM00731"/>
    </source>
</evidence>
<dbReference type="PANTHER" id="PTHR21220:SF0">
    <property type="entry name" value="DNA-DEPENDENT METALLOPROTEASE SPRTN"/>
    <property type="match status" value="1"/>
</dbReference>
<dbReference type="InterPro" id="IPR006640">
    <property type="entry name" value="SprT-like_domain"/>
</dbReference>
<dbReference type="Pfam" id="PF10263">
    <property type="entry name" value="SprT-like"/>
    <property type="match status" value="1"/>
</dbReference>
<dbReference type="HOGENOM" id="CLU_127099_0_0_3"/>
<organism evidence="2 3">
    <name type="scientific">Parasynechococcus marenigrum (strain WH8102)</name>
    <dbReference type="NCBI Taxonomy" id="84588"/>
    <lineage>
        <taxon>Bacteria</taxon>
        <taxon>Bacillati</taxon>
        <taxon>Cyanobacteriota</taxon>
        <taxon>Cyanophyceae</taxon>
        <taxon>Synechococcales</taxon>
        <taxon>Prochlorococcaceae</taxon>
        <taxon>Parasynechococcus</taxon>
        <taxon>Parasynechococcus marenigrum</taxon>
    </lineage>
</organism>
<dbReference type="GO" id="GO:0006974">
    <property type="term" value="P:DNA damage response"/>
    <property type="evidence" value="ECO:0007669"/>
    <property type="project" value="InterPro"/>
</dbReference>
<sequence>MPLLPLLPIFHRLNREHFDGTLAVNGQPLSCVRWSDGRMSRTAGFYRRGPGIGASRGSEIVLSRPLLEPLPQEATESTLCHEMIHAWVDLVLRTRESHGPRFRARMEAINAAQDRFQVSVRHRYPVPVRPLRWWAVCPSCGSRYPYRRRISNAACRKCCDQHHAGRWHRSCVLQFESAV</sequence>
<dbReference type="KEGG" id="syw:SYNW2387"/>
<keyword evidence="3" id="KW-1185">Reference proteome</keyword>
<dbReference type="RefSeq" id="WP_011129240.1">
    <property type="nucleotide sequence ID" value="NC_005070.1"/>
</dbReference>
<reference evidence="2 3" key="1">
    <citation type="journal article" date="2003" name="Nature">
        <title>The genome of a motile marine Synechococcus.</title>
        <authorList>
            <person name="Palenik B."/>
            <person name="Brahamsha B."/>
            <person name="Larimer F."/>
            <person name="Land M."/>
            <person name="Hauser L."/>
            <person name="Chain P."/>
            <person name="Lamerdin J."/>
            <person name="Regala W."/>
            <person name="Allen E.A."/>
            <person name="McCarren J."/>
            <person name="Paulsen I."/>
            <person name="Dufresne A."/>
            <person name="Partensky F."/>
            <person name="Webb E."/>
            <person name="Waterbury J."/>
        </authorList>
    </citation>
    <scope>NUCLEOTIDE SEQUENCE [LARGE SCALE GENOMIC DNA]</scope>
    <source>
        <strain evidence="2 3">WH8102</strain>
    </source>
</reference>
<dbReference type="STRING" id="84588.SYNW2387"/>
<evidence type="ECO:0000313" key="3">
    <source>
        <dbReference type="Proteomes" id="UP000001422"/>
    </source>
</evidence>
<dbReference type="GO" id="GO:0031593">
    <property type="term" value="F:polyubiquitin modification-dependent protein binding"/>
    <property type="evidence" value="ECO:0007669"/>
    <property type="project" value="TreeGrafter"/>
</dbReference>
<gene>
    <name evidence="2" type="ordered locus">SYNW2387</name>
</gene>
<dbReference type="Proteomes" id="UP000001422">
    <property type="component" value="Chromosome"/>
</dbReference>
<protein>
    <recommendedName>
        <fullName evidence="1">SprT-like domain-containing protein</fullName>
    </recommendedName>
</protein>
<feature type="domain" description="SprT-like" evidence="1">
    <location>
        <begin position="11"/>
        <end position="165"/>
    </location>
</feature>
<name>Q7U3P3_PARMW</name>
<dbReference type="InterPro" id="IPR044245">
    <property type="entry name" value="Spartan"/>
</dbReference>
<dbReference type="PANTHER" id="PTHR21220">
    <property type="entry name" value="DNA-DEPENDENT METALLOPROTEASE SPRTN"/>
    <property type="match status" value="1"/>
</dbReference>
<accession>Q7U3P3</accession>
<dbReference type="InterPro" id="IPR035240">
    <property type="entry name" value="SprT_Zn_ribbon"/>
</dbReference>
<dbReference type="Pfam" id="PF17283">
    <property type="entry name" value="Zn_ribbon_SprT"/>
    <property type="match status" value="1"/>
</dbReference>
<dbReference type="GO" id="GO:0003697">
    <property type="term" value="F:single-stranded DNA binding"/>
    <property type="evidence" value="ECO:0007669"/>
    <property type="project" value="InterPro"/>
</dbReference>
<proteinExistence type="predicted"/>
<dbReference type="SMART" id="SM00731">
    <property type="entry name" value="SprT"/>
    <property type="match status" value="1"/>
</dbReference>